<protein>
    <recommendedName>
        <fullName evidence="3">BAR domain-containing protein</fullName>
    </recommendedName>
</protein>
<dbReference type="PANTHER" id="PTHR21223:SF2">
    <property type="entry name" value="CBY1-INTERACTING BAR DOMAIN-CONTAINING PROTEIN HOMOLOG"/>
    <property type="match status" value="1"/>
</dbReference>
<dbReference type="InterPro" id="IPR027267">
    <property type="entry name" value="AH/BAR_dom_sf"/>
</dbReference>
<dbReference type="GO" id="GO:0035869">
    <property type="term" value="C:ciliary transition zone"/>
    <property type="evidence" value="ECO:0007669"/>
    <property type="project" value="TreeGrafter"/>
</dbReference>
<dbReference type="Pfam" id="PF06730">
    <property type="entry name" value="FAM92"/>
    <property type="match status" value="1"/>
</dbReference>
<organism evidence="2">
    <name type="scientific">marine sediment metagenome</name>
    <dbReference type="NCBI Taxonomy" id="412755"/>
    <lineage>
        <taxon>unclassified sequences</taxon>
        <taxon>metagenomes</taxon>
        <taxon>ecological metagenomes</taxon>
    </lineage>
</organism>
<keyword evidence="1" id="KW-0175">Coiled coil</keyword>
<name>A0A0F9K265_9ZZZZ</name>
<dbReference type="PANTHER" id="PTHR21223">
    <property type="entry name" value="CBY1-INTERACTING BAR DOMAIN-CONTAINING PROTEIN HOMOLOG"/>
    <property type="match status" value="1"/>
</dbReference>
<evidence type="ECO:0000313" key="2">
    <source>
        <dbReference type="EMBL" id="KKM05273.1"/>
    </source>
</evidence>
<dbReference type="InterPro" id="IPR009602">
    <property type="entry name" value="CBAR/FAM92"/>
</dbReference>
<proteinExistence type="predicted"/>
<dbReference type="GO" id="GO:0036064">
    <property type="term" value="C:ciliary basal body"/>
    <property type="evidence" value="ECO:0007669"/>
    <property type="project" value="TreeGrafter"/>
</dbReference>
<reference evidence="2" key="1">
    <citation type="journal article" date="2015" name="Nature">
        <title>Complex archaea that bridge the gap between prokaryotes and eukaryotes.</title>
        <authorList>
            <person name="Spang A."/>
            <person name="Saw J.H."/>
            <person name="Jorgensen S.L."/>
            <person name="Zaremba-Niedzwiedzka K."/>
            <person name="Martijn J."/>
            <person name="Lind A.E."/>
            <person name="van Eijk R."/>
            <person name="Schleper C."/>
            <person name="Guy L."/>
            <person name="Ettema T.J."/>
        </authorList>
    </citation>
    <scope>NUCLEOTIDE SEQUENCE</scope>
</reference>
<accession>A0A0F9K265</accession>
<dbReference type="Gene3D" id="1.20.1270.60">
    <property type="entry name" value="Arfaptin homology (AH) domain/BAR domain"/>
    <property type="match status" value="1"/>
</dbReference>
<dbReference type="AlphaFoldDB" id="A0A0F9K265"/>
<dbReference type="EMBL" id="LAZR01016259">
    <property type="protein sequence ID" value="KKM05273.1"/>
    <property type="molecule type" value="Genomic_DNA"/>
</dbReference>
<comment type="caution">
    <text evidence="2">The sequence shown here is derived from an EMBL/GenBank/DDBJ whole genome shotgun (WGS) entry which is preliminary data.</text>
</comment>
<gene>
    <name evidence="2" type="ORF">LCGC14_1755770</name>
</gene>
<sequence>MFKKFLDNISNTLGIANNKISEIIKTSNRYINAEEDISKDIEQAVTALKSYAETETPSLEQAINSLANTFEIIESERLEKVKKLRDEFVAPLNALVIDLKKLQTEQGEAVKAAKAQEKAEKQYNKVKNKPEEKVKPNELENAENKLKAAKEKLDKEEKDVKMTTETFNKAKLETMQKVLNTMVDVESTYHQKILDSITGVKEKVEAINIEEESKIQ</sequence>
<dbReference type="GO" id="GO:0060271">
    <property type="term" value="P:cilium assembly"/>
    <property type="evidence" value="ECO:0007669"/>
    <property type="project" value="TreeGrafter"/>
</dbReference>
<evidence type="ECO:0008006" key="3">
    <source>
        <dbReference type="Google" id="ProtNLM"/>
    </source>
</evidence>
<feature type="coiled-coil region" evidence="1">
    <location>
        <begin position="109"/>
        <end position="173"/>
    </location>
</feature>
<dbReference type="SUPFAM" id="SSF103657">
    <property type="entry name" value="BAR/IMD domain-like"/>
    <property type="match status" value="1"/>
</dbReference>
<evidence type="ECO:0000256" key="1">
    <source>
        <dbReference type="SAM" id="Coils"/>
    </source>
</evidence>